<reference evidence="3 4" key="1">
    <citation type="submission" date="2018-08" db="EMBL/GenBank/DDBJ databases">
        <title>A genome reference for cultivated species of the human gut microbiota.</title>
        <authorList>
            <person name="Zou Y."/>
            <person name="Xue W."/>
            <person name="Luo G."/>
        </authorList>
    </citation>
    <scope>NUCLEOTIDE SEQUENCE [LARGE SCALE GENOMIC DNA]</scope>
    <source>
        <strain evidence="3 4">AF38-2</strain>
    </source>
</reference>
<accession>A0A415KJC6</accession>
<dbReference type="Proteomes" id="UP000434604">
    <property type="component" value="Unassembled WGS sequence"/>
</dbReference>
<dbReference type="RefSeq" id="WP_118218977.1">
    <property type="nucleotide sequence ID" value="NZ_CP072212.1"/>
</dbReference>
<evidence type="ECO:0000313" key="2">
    <source>
        <dbReference type="EMBL" id="KAB6148804.1"/>
    </source>
</evidence>
<dbReference type="AlphaFoldDB" id="A0A415KJC6"/>
<dbReference type="Pfam" id="PF16395">
    <property type="entry name" value="DUF5004"/>
    <property type="match status" value="1"/>
</dbReference>
<evidence type="ECO:0000313" key="1">
    <source>
        <dbReference type="EMBL" id="KAB6086292.1"/>
    </source>
</evidence>
<name>A0A415KJC6_9BACE</name>
<dbReference type="EMBL" id="QROO01000018">
    <property type="protein sequence ID" value="RHL36365.1"/>
    <property type="molecule type" value="Genomic_DNA"/>
</dbReference>
<comment type="caution">
    <text evidence="3">The sequence shown here is derived from an EMBL/GenBank/DDBJ whole genome shotgun (WGS) entry which is preliminary data.</text>
</comment>
<dbReference type="EMBL" id="WDED01000007">
    <property type="protein sequence ID" value="KAB6148804.1"/>
    <property type="molecule type" value="Genomic_DNA"/>
</dbReference>
<evidence type="ECO:0000313" key="6">
    <source>
        <dbReference type="Proteomes" id="UP000435059"/>
    </source>
</evidence>
<sequence length="151" mass="17476">MRLNMQFAIAAFLALTVIISSCDTFKDEMTPGSYSETVKYIDGNWQLATVFRNGIDITEYMDFSAFHIILKKDNTYEIKNYLPFIVKNKGKWSVDDPQFPFHLVFEEEGMNKEVKTEIGFSTVDGKRRLTIKLSPGCHTNTYVYTFKQVIE</sequence>
<protein>
    <submittedName>
        <fullName evidence="3">DUF5004 domain-containing protein</fullName>
    </submittedName>
</protein>
<evidence type="ECO:0000313" key="4">
    <source>
        <dbReference type="Proteomes" id="UP000284495"/>
    </source>
</evidence>
<evidence type="ECO:0000313" key="3">
    <source>
        <dbReference type="EMBL" id="RHL36365.1"/>
    </source>
</evidence>
<dbReference type="EMBL" id="WDES01000025">
    <property type="protein sequence ID" value="KAB6086292.1"/>
    <property type="molecule type" value="Genomic_DNA"/>
</dbReference>
<organism evidence="3 4">
    <name type="scientific">Bacteroides xylanisolvens</name>
    <dbReference type="NCBI Taxonomy" id="371601"/>
    <lineage>
        <taxon>Bacteria</taxon>
        <taxon>Pseudomonadati</taxon>
        <taxon>Bacteroidota</taxon>
        <taxon>Bacteroidia</taxon>
        <taxon>Bacteroidales</taxon>
        <taxon>Bacteroidaceae</taxon>
        <taxon>Bacteroides</taxon>
    </lineage>
</organism>
<reference evidence="5 6" key="2">
    <citation type="journal article" date="2019" name="Nat. Med.">
        <title>A library of human gut bacterial isolates paired with longitudinal multiomics data enables mechanistic microbiome research.</title>
        <authorList>
            <person name="Poyet M."/>
            <person name="Groussin M."/>
            <person name="Gibbons S.M."/>
            <person name="Avila-Pacheco J."/>
            <person name="Jiang X."/>
            <person name="Kearney S.M."/>
            <person name="Perrotta A.R."/>
            <person name="Berdy B."/>
            <person name="Zhao S."/>
            <person name="Lieberman T.D."/>
            <person name="Swanson P.K."/>
            <person name="Smith M."/>
            <person name="Roesemann S."/>
            <person name="Alexander J.E."/>
            <person name="Rich S.A."/>
            <person name="Livny J."/>
            <person name="Vlamakis H."/>
            <person name="Clish C."/>
            <person name="Bullock K."/>
            <person name="Deik A."/>
            <person name="Scott J."/>
            <person name="Pierce K.A."/>
            <person name="Xavier R.J."/>
            <person name="Alm E.J."/>
        </authorList>
    </citation>
    <scope>NUCLEOTIDE SEQUENCE [LARGE SCALE GENOMIC DNA]</scope>
    <source>
        <strain evidence="2 5">BIOML-A58</strain>
        <strain evidence="1 6">BIOML-A74</strain>
    </source>
</reference>
<dbReference type="Proteomes" id="UP000435059">
    <property type="component" value="Unassembled WGS sequence"/>
</dbReference>
<proteinExistence type="predicted"/>
<evidence type="ECO:0000313" key="5">
    <source>
        <dbReference type="Proteomes" id="UP000434604"/>
    </source>
</evidence>
<dbReference type="InterPro" id="IPR032168">
    <property type="entry name" value="DUF5004"/>
</dbReference>
<keyword evidence="6" id="KW-1185">Reference proteome</keyword>
<dbReference type="PROSITE" id="PS51257">
    <property type="entry name" value="PROKAR_LIPOPROTEIN"/>
    <property type="match status" value="1"/>
</dbReference>
<dbReference type="Proteomes" id="UP000284495">
    <property type="component" value="Unassembled WGS sequence"/>
</dbReference>
<gene>
    <name evidence="3" type="ORF">DW027_14495</name>
    <name evidence="2" type="ORF">GA398_06465</name>
    <name evidence="1" type="ORF">GA574_14990</name>
</gene>